<keyword evidence="3 8" id="KW-0238">DNA-binding</keyword>
<comment type="caution">
    <text evidence="8">The sequence shown here is derived from an EMBL/GenBank/DDBJ whole genome shotgun (WGS) entry which is preliminary data.</text>
</comment>
<dbReference type="CDD" id="cd06170">
    <property type="entry name" value="LuxR_C_like"/>
    <property type="match status" value="1"/>
</dbReference>
<dbReference type="InterPro" id="IPR011006">
    <property type="entry name" value="CheY-like_superfamily"/>
</dbReference>
<dbReference type="PROSITE" id="PS00622">
    <property type="entry name" value="HTH_LUXR_1"/>
    <property type="match status" value="1"/>
</dbReference>
<dbReference type="PROSITE" id="PS50043">
    <property type="entry name" value="HTH_LUXR_2"/>
    <property type="match status" value="1"/>
</dbReference>
<dbReference type="Pfam" id="PF00196">
    <property type="entry name" value="GerE"/>
    <property type="match status" value="1"/>
</dbReference>
<evidence type="ECO:0000313" key="9">
    <source>
        <dbReference type="Proteomes" id="UP000660611"/>
    </source>
</evidence>
<evidence type="ECO:0000256" key="3">
    <source>
        <dbReference type="ARBA" id="ARBA00023125"/>
    </source>
</evidence>
<dbReference type="InterPro" id="IPR000792">
    <property type="entry name" value="Tscrpt_reg_LuxR_C"/>
</dbReference>
<dbReference type="AlphaFoldDB" id="A0A919PMD4"/>
<evidence type="ECO:0000256" key="2">
    <source>
        <dbReference type="ARBA" id="ARBA00023015"/>
    </source>
</evidence>
<dbReference type="GO" id="GO:0006355">
    <property type="term" value="P:regulation of DNA-templated transcription"/>
    <property type="evidence" value="ECO:0007669"/>
    <property type="project" value="InterPro"/>
</dbReference>
<dbReference type="InterPro" id="IPR039420">
    <property type="entry name" value="WalR-like"/>
</dbReference>
<dbReference type="Gene3D" id="3.40.50.2300">
    <property type="match status" value="1"/>
</dbReference>
<evidence type="ECO:0000259" key="7">
    <source>
        <dbReference type="PROSITE" id="PS50110"/>
    </source>
</evidence>
<feature type="modified residue" description="4-aspartylphosphate" evidence="5">
    <location>
        <position position="68"/>
    </location>
</feature>
<organism evidence="8 9">
    <name type="scientific">Dactylosporangium siamense</name>
    <dbReference type="NCBI Taxonomy" id="685454"/>
    <lineage>
        <taxon>Bacteria</taxon>
        <taxon>Bacillati</taxon>
        <taxon>Actinomycetota</taxon>
        <taxon>Actinomycetes</taxon>
        <taxon>Micromonosporales</taxon>
        <taxon>Micromonosporaceae</taxon>
        <taxon>Dactylosporangium</taxon>
    </lineage>
</organism>
<dbReference type="PRINTS" id="PR00038">
    <property type="entry name" value="HTHLUXR"/>
</dbReference>
<dbReference type="GO" id="GO:0003677">
    <property type="term" value="F:DNA binding"/>
    <property type="evidence" value="ECO:0007669"/>
    <property type="project" value="UniProtKB-KW"/>
</dbReference>
<keyword evidence="1 5" id="KW-0597">Phosphoprotein</keyword>
<name>A0A919PMD4_9ACTN</name>
<keyword evidence="4" id="KW-0804">Transcription</keyword>
<dbReference type="GO" id="GO:0000160">
    <property type="term" value="P:phosphorelay signal transduction system"/>
    <property type="evidence" value="ECO:0007669"/>
    <property type="project" value="InterPro"/>
</dbReference>
<evidence type="ECO:0000256" key="4">
    <source>
        <dbReference type="ARBA" id="ARBA00023163"/>
    </source>
</evidence>
<dbReference type="PROSITE" id="PS50110">
    <property type="entry name" value="RESPONSE_REGULATORY"/>
    <property type="match status" value="1"/>
</dbReference>
<dbReference type="PANTHER" id="PTHR43214:SF24">
    <property type="entry name" value="TRANSCRIPTIONAL REGULATORY PROTEIN NARL-RELATED"/>
    <property type="match status" value="1"/>
</dbReference>
<protein>
    <submittedName>
        <fullName evidence="8">DNA-binding response regulator</fullName>
    </submittedName>
</protein>
<gene>
    <name evidence="8" type="ORF">Dsi01nite_039170</name>
</gene>
<evidence type="ECO:0000256" key="5">
    <source>
        <dbReference type="PROSITE-ProRule" id="PRU00169"/>
    </source>
</evidence>
<keyword evidence="9" id="KW-1185">Reference proteome</keyword>
<dbReference type="InterPro" id="IPR016032">
    <property type="entry name" value="Sig_transdc_resp-reg_C-effctor"/>
</dbReference>
<dbReference type="CDD" id="cd17535">
    <property type="entry name" value="REC_NarL-like"/>
    <property type="match status" value="1"/>
</dbReference>
<dbReference type="SUPFAM" id="SSF52172">
    <property type="entry name" value="CheY-like"/>
    <property type="match status" value="1"/>
</dbReference>
<dbReference type="Pfam" id="PF00072">
    <property type="entry name" value="Response_reg"/>
    <property type="match status" value="1"/>
</dbReference>
<dbReference type="InterPro" id="IPR001789">
    <property type="entry name" value="Sig_transdc_resp-reg_receiver"/>
</dbReference>
<dbReference type="InterPro" id="IPR058245">
    <property type="entry name" value="NreC/VraR/RcsB-like_REC"/>
</dbReference>
<evidence type="ECO:0000259" key="6">
    <source>
        <dbReference type="PROSITE" id="PS50043"/>
    </source>
</evidence>
<accession>A0A919PMD4</accession>
<feature type="domain" description="HTH luxR-type" evidence="6">
    <location>
        <begin position="159"/>
        <end position="224"/>
    </location>
</feature>
<sequence length="230" mass="24439">MPPLAILHTMSDQVRLVIADDQAMIRAGLRLVVETAAAATITVVGEASDGEEAVAAVHRLRPDVLVMDIAMPRLDGLSAARRLLAGPRPPKIVLLTMFDTDEHLHAALRLGVSGFLLKVSPPEQLIDAVRVAAAGDALIDPAVTTRVIASFAARPEPAPAPELDTLTGREREVLELLVRGLSNAEIGGRLLVGEATVRTHVGRIFQKLGLRDRVQAVVYGYEAGIVRPGG</sequence>
<dbReference type="SMART" id="SM00421">
    <property type="entry name" value="HTH_LUXR"/>
    <property type="match status" value="1"/>
</dbReference>
<dbReference type="EMBL" id="BONQ01000057">
    <property type="protein sequence ID" value="GIG45876.1"/>
    <property type="molecule type" value="Genomic_DNA"/>
</dbReference>
<keyword evidence="2" id="KW-0805">Transcription regulation</keyword>
<dbReference type="Proteomes" id="UP000660611">
    <property type="component" value="Unassembled WGS sequence"/>
</dbReference>
<evidence type="ECO:0000313" key="8">
    <source>
        <dbReference type="EMBL" id="GIG45876.1"/>
    </source>
</evidence>
<dbReference type="SMART" id="SM00448">
    <property type="entry name" value="REC"/>
    <property type="match status" value="1"/>
</dbReference>
<dbReference type="PANTHER" id="PTHR43214">
    <property type="entry name" value="TWO-COMPONENT RESPONSE REGULATOR"/>
    <property type="match status" value="1"/>
</dbReference>
<reference evidence="8" key="1">
    <citation type="submission" date="2021-01" db="EMBL/GenBank/DDBJ databases">
        <title>Whole genome shotgun sequence of Dactylosporangium siamense NBRC 106093.</title>
        <authorList>
            <person name="Komaki H."/>
            <person name="Tamura T."/>
        </authorList>
    </citation>
    <scope>NUCLEOTIDE SEQUENCE</scope>
    <source>
        <strain evidence="8">NBRC 106093</strain>
    </source>
</reference>
<feature type="domain" description="Response regulatory" evidence="7">
    <location>
        <begin position="15"/>
        <end position="133"/>
    </location>
</feature>
<dbReference type="SUPFAM" id="SSF46894">
    <property type="entry name" value="C-terminal effector domain of the bipartite response regulators"/>
    <property type="match status" value="1"/>
</dbReference>
<evidence type="ECO:0000256" key="1">
    <source>
        <dbReference type="ARBA" id="ARBA00022553"/>
    </source>
</evidence>
<proteinExistence type="predicted"/>